<evidence type="ECO:0000256" key="1">
    <source>
        <dbReference type="ARBA" id="ARBA00003283"/>
    </source>
</evidence>
<proteinExistence type="inferred from homology"/>
<evidence type="ECO:0000256" key="9">
    <source>
        <dbReference type="ARBA" id="ARBA00023172"/>
    </source>
</evidence>
<gene>
    <name evidence="14" type="ORF">EDD78_102265</name>
</gene>
<name>A0A9X8Y8Y9_9FIRM</name>
<keyword evidence="9" id="KW-0233">DNA recombination</keyword>
<keyword evidence="6" id="KW-0159">Chromosome partition</keyword>
<evidence type="ECO:0000256" key="11">
    <source>
        <dbReference type="PROSITE-ProRule" id="PRU01248"/>
    </source>
</evidence>
<dbReference type="PANTHER" id="PTHR30349:SF77">
    <property type="entry name" value="TYROSINE RECOMBINASE XERC"/>
    <property type="match status" value="1"/>
</dbReference>
<dbReference type="SUPFAM" id="SSF56349">
    <property type="entry name" value="DNA breaking-rejoining enzymes"/>
    <property type="match status" value="1"/>
</dbReference>
<feature type="domain" description="Core-binding (CB)" evidence="13">
    <location>
        <begin position="7"/>
        <end position="113"/>
    </location>
</feature>
<dbReference type="PANTHER" id="PTHR30349">
    <property type="entry name" value="PHAGE INTEGRASE-RELATED"/>
    <property type="match status" value="1"/>
</dbReference>
<reference evidence="14 15" key="1">
    <citation type="submission" date="2019-03" db="EMBL/GenBank/DDBJ databases">
        <title>Genomic Encyclopedia of Type Strains, Phase IV (KMG-IV): sequencing the most valuable type-strain genomes for metagenomic binning, comparative biology and taxonomic classification.</title>
        <authorList>
            <person name="Goeker M."/>
        </authorList>
    </citation>
    <scope>NUCLEOTIDE SEQUENCE [LARGE SCALE GENOMIC DNA]</scope>
    <source>
        <strain evidence="14 15">DSM 100433</strain>
    </source>
</reference>
<evidence type="ECO:0000256" key="2">
    <source>
        <dbReference type="ARBA" id="ARBA00004496"/>
    </source>
</evidence>
<keyword evidence="7" id="KW-0229">DNA integration</keyword>
<dbReference type="RefSeq" id="WP_132084035.1">
    <property type="nucleotide sequence ID" value="NZ_JADNAH010000081.1"/>
</dbReference>
<evidence type="ECO:0000259" key="12">
    <source>
        <dbReference type="PROSITE" id="PS51898"/>
    </source>
</evidence>
<evidence type="ECO:0000259" key="13">
    <source>
        <dbReference type="PROSITE" id="PS51900"/>
    </source>
</evidence>
<dbReference type="GO" id="GO:0003677">
    <property type="term" value="F:DNA binding"/>
    <property type="evidence" value="ECO:0007669"/>
    <property type="project" value="UniProtKB-UniRule"/>
</dbReference>
<dbReference type="InterPro" id="IPR013762">
    <property type="entry name" value="Integrase-like_cat_sf"/>
</dbReference>
<dbReference type="GO" id="GO:0005737">
    <property type="term" value="C:cytoplasm"/>
    <property type="evidence" value="ECO:0007669"/>
    <property type="project" value="UniProtKB-SubCell"/>
</dbReference>
<evidence type="ECO:0000313" key="15">
    <source>
        <dbReference type="Proteomes" id="UP000294682"/>
    </source>
</evidence>
<evidence type="ECO:0000313" key="14">
    <source>
        <dbReference type="EMBL" id="TCL44639.1"/>
    </source>
</evidence>
<evidence type="ECO:0000256" key="4">
    <source>
        <dbReference type="ARBA" id="ARBA00022490"/>
    </source>
</evidence>
<sequence length="345" mass="39569">MSNQAFADCPQLLRDFLFYMQTIRGRSQKTVEAYHVDLRLFLRYIMFVKILHSDPGLSLDEIDITGLSNNVICSVTLSDVYAYLNYTLSERKNNANTRARKVSALRSFYKYITTKTQFLEENPMKDLEMPSTRRAMPRYLTLEESLELLVNLPEGKNYERDYCIITLFLNCGMRLSELCGIDVQDIRDNSLRLLGKGNKERVVYLNDACLNALKQYIKVRKPSKKEPNALFVSGQGRRITPRRVEQIVQSGLAVSDLDGKGYSPHKLRHTAATLMYQHGGVDIRALKEILGHSNLSTTEIYTHVSDKQIERAASLSPLANVKIKTERQRALQALEQNKKKEHEDE</sequence>
<dbReference type="PROSITE" id="PS51900">
    <property type="entry name" value="CB"/>
    <property type="match status" value="1"/>
</dbReference>
<feature type="domain" description="Tyr recombinase" evidence="12">
    <location>
        <begin position="135"/>
        <end position="314"/>
    </location>
</feature>
<dbReference type="InterPro" id="IPR010998">
    <property type="entry name" value="Integrase_recombinase_N"/>
</dbReference>
<keyword evidence="5" id="KW-0132">Cell division</keyword>
<dbReference type="Gene3D" id="1.10.443.10">
    <property type="entry name" value="Intergrase catalytic core"/>
    <property type="match status" value="1"/>
</dbReference>
<dbReference type="EMBL" id="SLUK01000002">
    <property type="protein sequence ID" value="TCL44639.1"/>
    <property type="molecule type" value="Genomic_DNA"/>
</dbReference>
<accession>A0A9X8Y8Y9</accession>
<evidence type="ECO:0000256" key="5">
    <source>
        <dbReference type="ARBA" id="ARBA00022618"/>
    </source>
</evidence>
<protein>
    <submittedName>
        <fullName evidence="14">Site-specific recombinase XerD</fullName>
    </submittedName>
</protein>
<dbReference type="Pfam" id="PF00589">
    <property type="entry name" value="Phage_integrase"/>
    <property type="match status" value="1"/>
</dbReference>
<dbReference type="Pfam" id="PF02899">
    <property type="entry name" value="Phage_int_SAM_1"/>
    <property type="match status" value="1"/>
</dbReference>
<dbReference type="InterPro" id="IPR044068">
    <property type="entry name" value="CB"/>
</dbReference>
<comment type="subcellular location">
    <subcellularLocation>
        <location evidence="2">Cytoplasm</location>
    </subcellularLocation>
</comment>
<organism evidence="14 15">
    <name type="scientific">Harryflintia acetispora</name>
    <dbReference type="NCBI Taxonomy" id="1849041"/>
    <lineage>
        <taxon>Bacteria</taxon>
        <taxon>Bacillati</taxon>
        <taxon>Bacillota</taxon>
        <taxon>Clostridia</taxon>
        <taxon>Eubacteriales</taxon>
        <taxon>Oscillospiraceae</taxon>
        <taxon>Harryflintia</taxon>
    </lineage>
</organism>
<evidence type="ECO:0000256" key="7">
    <source>
        <dbReference type="ARBA" id="ARBA00022908"/>
    </source>
</evidence>
<dbReference type="GO" id="GO:0007059">
    <property type="term" value="P:chromosome segregation"/>
    <property type="evidence" value="ECO:0007669"/>
    <property type="project" value="UniProtKB-KW"/>
</dbReference>
<dbReference type="InterPro" id="IPR004107">
    <property type="entry name" value="Integrase_SAM-like_N"/>
</dbReference>
<dbReference type="InterPro" id="IPR002104">
    <property type="entry name" value="Integrase_catalytic"/>
</dbReference>
<dbReference type="InterPro" id="IPR050090">
    <property type="entry name" value="Tyrosine_recombinase_XerCD"/>
</dbReference>
<comment type="caution">
    <text evidence="14">The sequence shown here is derived from an EMBL/GenBank/DDBJ whole genome shotgun (WGS) entry which is preliminary data.</text>
</comment>
<dbReference type="GO" id="GO:0006310">
    <property type="term" value="P:DNA recombination"/>
    <property type="evidence" value="ECO:0007669"/>
    <property type="project" value="UniProtKB-KW"/>
</dbReference>
<dbReference type="GO" id="GO:0051301">
    <property type="term" value="P:cell division"/>
    <property type="evidence" value="ECO:0007669"/>
    <property type="project" value="UniProtKB-KW"/>
</dbReference>
<dbReference type="AlphaFoldDB" id="A0A9X8Y8Y9"/>
<comment type="function">
    <text evidence="1">Site-specific tyrosine recombinase, which acts by catalyzing the cutting and rejoining of the recombining DNA molecules.</text>
</comment>
<evidence type="ECO:0000256" key="10">
    <source>
        <dbReference type="ARBA" id="ARBA00023306"/>
    </source>
</evidence>
<keyword evidence="10" id="KW-0131">Cell cycle</keyword>
<dbReference type="InterPro" id="IPR011010">
    <property type="entry name" value="DNA_brk_join_enz"/>
</dbReference>
<dbReference type="Proteomes" id="UP000294682">
    <property type="component" value="Unassembled WGS sequence"/>
</dbReference>
<evidence type="ECO:0000256" key="8">
    <source>
        <dbReference type="ARBA" id="ARBA00023125"/>
    </source>
</evidence>
<dbReference type="PROSITE" id="PS51898">
    <property type="entry name" value="TYR_RECOMBINASE"/>
    <property type="match status" value="1"/>
</dbReference>
<evidence type="ECO:0000256" key="6">
    <source>
        <dbReference type="ARBA" id="ARBA00022829"/>
    </source>
</evidence>
<keyword evidence="15" id="KW-1185">Reference proteome</keyword>
<keyword evidence="4" id="KW-0963">Cytoplasm</keyword>
<dbReference type="Gene3D" id="1.10.150.130">
    <property type="match status" value="1"/>
</dbReference>
<dbReference type="GO" id="GO:0015074">
    <property type="term" value="P:DNA integration"/>
    <property type="evidence" value="ECO:0007669"/>
    <property type="project" value="UniProtKB-KW"/>
</dbReference>
<keyword evidence="8 11" id="KW-0238">DNA-binding</keyword>
<evidence type="ECO:0000256" key="3">
    <source>
        <dbReference type="ARBA" id="ARBA00008857"/>
    </source>
</evidence>
<comment type="similarity">
    <text evidence="3">Belongs to the 'phage' integrase family.</text>
</comment>